<evidence type="ECO:0000313" key="5">
    <source>
        <dbReference type="Proteomes" id="UP000319142"/>
    </source>
</evidence>
<dbReference type="Proteomes" id="UP000319142">
    <property type="component" value="Unassembled WGS sequence"/>
</dbReference>
<comment type="similarity">
    <text evidence="3">Belongs to the glycosyltransferase 9 family.</text>
</comment>
<dbReference type="InterPro" id="IPR002201">
    <property type="entry name" value="Glyco_trans_9"/>
</dbReference>
<dbReference type="Gene3D" id="3.40.50.2000">
    <property type="entry name" value="Glycogen Phosphorylase B"/>
    <property type="match status" value="2"/>
</dbReference>
<dbReference type="RefSeq" id="WP_273131824.1">
    <property type="nucleotide sequence ID" value="NZ_VMRX01000002.1"/>
</dbReference>
<protein>
    <submittedName>
        <fullName evidence="4">Glycosyltransferase family 9 protein</fullName>
    </submittedName>
</protein>
<dbReference type="Pfam" id="PF01075">
    <property type="entry name" value="Glyco_transf_9"/>
    <property type="match status" value="1"/>
</dbReference>
<dbReference type="GO" id="GO:0005829">
    <property type="term" value="C:cytosol"/>
    <property type="evidence" value="ECO:0007669"/>
    <property type="project" value="TreeGrafter"/>
</dbReference>
<comment type="caution">
    <text evidence="4">The sequence shown here is derived from an EMBL/GenBank/DDBJ whole genome shotgun (WGS) entry which is preliminary data.</text>
</comment>
<keyword evidence="1" id="KW-0328">Glycosyltransferase</keyword>
<evidence type="ECO:0000256" key="2">
    <source>
        <dbReference type="ARBA" id="ARBA00022679"/>
    </source>
</evidence>
<dbReference type="FunFam" id="3.40.50.2000:FF:000023">
    <property type="entry name" value="ADP-heptose--LPS heptosyltransferase II"/>
    <property type="match status" value="1"/>
</dbReference>
<dbReference type="AlphaFoldDB" id="A0A558BHI0"/>
<dbReference type="GO" id="GO:0008713">
    <property type="term" value="F:ADP-heptose-lipopolysaccharide heptosyltransferase activity"/>
    <property type="evidence" value="ECO:0007669"/>
    <property type="project" value="TreeGrafter"/>
</dbReference>
<evidence type="ECO:0000313" key="4">
    <source>
        <dbReference type="EMBL" id="TVT35974.1"/>
    </source>
</evidence>
<gene>
    <name evidence="4" type="ORF">FHK81_01810</name>
</gene>
<reference evidence="4 5" key="1">
    <citation type="submission" date="2019-07" db="EMBL/GenBank/DDBJ databases">
        <title>The pathways for chlorine oxyanion respiration interact through the shared metabolite chlorate.</title>
        <authorList>
            <person name="Barnum T.P."/>
            <person name="Cheng Y."/>
            <person name="Hill K.A."/>
            <person name="Lucas L.N."/>
            <person name="Carlson H.K."/>
            <person name="Coates J.D."/>
        </authorList>
    </citation>
    <scope>NUCLEOTIDE SEQUENCE [LARGE SCALE GENOMIC DNA]</scope>
    <source>
        <strain evidence="4">UCB</strain>
    </source>
</reference>
<dbReference type="PANTHER" id="PTHR30160:SF21">
    <property type="entry name" value="LIPOPOLYSACCHARIDE CORE HEPTOSYLTRANSFERASE OPSX"/>
    <property type="match status" value="1"/>
</dbReference>
<sequence length="352" mass="38836">MTRQTQLSSPASICILRLSAIGDVTHVIPVVLSLLEQLPDVKITWIIGKIEAKLIGDLPGVEFIIFDKKAGRAGYAELRRKMKGRKFDALLHMQVAFRANLAAACIPAKLKIGYDKARSKDLHSLFINRRIAPAAQQHVRDCLASFLEPLGLKAAPPRWHIPLAESDHEFARDHLAADRKNLVISPCASHTLRNWPAERYARLADHAIEAHGMKVILVGSPAPFEAEYCAAIENTMKHKAHNICGQDTLKQLTALMTHADLVVAPDTGPAHIASAVGTDVLGLFAASNPYRSGPYNSLKWCVNRYPEALKKFTGKSVEEARWGAKAEFEGAMELVSVADATEMLDRWMQEKD</sequence>
<evidence type="ECO:0000256" key="3">
    <source>
        <dbReference type="ARBA" id="ARBA00043995"/>
    </source>
</evidence>
<organism evidence="4 5">
    <name type="scientific">Marinobacter vinifirmus</name>
    <dbReference type="NCBI Taxonomy" id="355591"/>
    <lineage>
        <taxon>Bacteria</taxon>
        <taxon>Pseudomonadati</taxon>
        <taxon>Pseudomonadota</taxon>
        <taxon>Gammaproteobacteria</taxon>
        <taxon>Pseudomonadales</taxon>
        <taxon>Marinobacteraceae</taxon>
        <taxon>Marinobacter</taxon>
    </lineage>
</organism>
<accession>A0A558BHI0</accession>
<dbReference type="PANTHER" id="PTHR30160">
    <property type="entry name" value="TETRAACYLDISACCHARIDE 4'-KINASE-RELATED"/>
    <property type="match status" value="1"/>
</dbReference>
<dbReference type="CDD" id="cd03789">
    <property type="entry name" value="GT9_LPS_heptosyltransferase"/>
    <property type="match status" value="1"/>
</dbReference>
<dbReference type="GO" id="GO:0009244">
    <property type="term" value="P:lipopolysaccharide core region biosynthetic process"/>
    <property type="evidence" value="ECO:0007669"/>
    <property type="project" value="TreeGrafter"/>
</dbReference>
<dbReference type="InterPro" id="IPR051199">
    <property type="entry name" value="LPS_LOS_Heptosyltrfase"/>
</dbReference>
<name>A0A558BHI0_9GAMM</name>
<proteinExistence type="inferred from homology"/>
<dbReference type="EMBL" id="VMRX01000002">
    <property type="protein sequence ID" value="TVT35974.1"/>
    <property type="molecule type" value="Genomic_DNA"/>
</dbReference>
<evidence type="ECO:0000256" key="1">
    <source>
        <dbReference type="ARBA" id="ARBA00022676"/>
    </source>
</evidence>
<keyword evidence="2 4" id="KW-0808">Transferase</keyword>
<dbReference type="SUPFAM" id="SSF53756">
    <property type="entry name" value="UDP-Glycosyltransferase/glycogen phosphorylase"/>
    <property type="match status" value="1"/>
</dbReference>